<dbReference type="Proteomes" id="UP001152622">
    <property type="component" value="Chromosome 17"/>
</dbReference>
<dbReference type="PIRSF" id="PIRSF038207">
    <property type="entry name" value="PP1_GT_animal"/>
    <property type="match status" value="1"/>
</dbReference>
<dbReference type="GO" id="GO:2001069">
    <property type="term" value="F:glycogen binding"/>
    <property type="evidence" value="ECO:0007669"/>
    <property type="project" value="TreeGrafter"/>
</dbReference>
<evidence type="ECO:0000256" key="3">
    <source>
        <dbReference type="ARBA" id="ARBA00025949"/>
    </source>
</evidence>
<evidence type="ECO:0000256" key="4">
    <source>
        <dbReference type="PIRNR" id="PIRNR038207"/>
    </source>
</evidence>
<comment type="subunit">
    <text evidence="3">Interacts with glycogen, PPP1CC catalytic subunit of PP1 and PYGL. Associates with glycogen particles. Forms complexes with debranching enzyme, glycogen phosphorylase, glycogen synthase and phosphorylase kinase which is necessary for its regulation of PP1 activity.</text>
</comment>
<dbReference type="EMBL" id="JAINUF010000017">
    <property type="protein sequence ID" value="KAJ8339121.1"/>
    <property type="molecule type" value="Genomic_DNA"/>
</dbReference>
<comment type="caution">
    <text evidence="6">The sequence shown here is derived from an EMBL/GenBank/DDBJ whole genome shotgun (WGS) entry which is preliminary data.</text>
</comment>
<feature type="domain" description="CBM21" evidence="5">
    <location>
        <begin position="109"/>
        <end position="218"/>
    </location>
</feature>
<gene>
    <name evidence="6" type="ORF">SKAU_G00359070</name>
</gene>
<evidence type="ECO:0000259" key="5">
    <source>
        <dbReference type="PROSITE" id="PS51159"/>
    </source>
</evidence>
<dbReference type="InterPro" id="IPR005036">
    <property type="entry name" value="CBM21_dom"/>
</dbReference>
<dbReference type="PROSITE" id="PS51159">
    <property type="entry name" value="CBM21"/>
    <property type="match status" value="1"/>
</dbReference>
<evidence type="ECO:0000256" key="2">
    <source>
        <dbReference type="ARBA" id="ARBA00023277"/>
    </source>
</evidence>
<dbReference type="InterPro" id="IPR038175">
    <property type="entry name" value="CBM21_dom_sf"/>
</dbReference>
<reference evidence="6" key="1">
    <citation type="journal article" date="2023" name="Science">
        <title>Genome structures resolve the early diversification of teleost fishes.</title>
        <authorList>
            <person name="Parey E."/>
            <person name="Louis A."/>
            <person name="Montfort J."/>
            <person name="Bouchez O."/>
            <person name="Roques C."/>
            <person name="Iampietro C."/>
            <person name="Lluch J."/>
            <person name="Castinel A."/>
            <person name="Donnadieu C."/>
            <person name="Desvignes T."/>
            <person name="Floi Bucao C."/>
            <person name="Jouanno E."/>
            <person name="Wen M."/>
            <person name="Mejri S."/>
            <person name="Dirks R."/>
            <person name="Jansen H."/>
            <person name="Henkel C."/>
            <person name="Chen W.J."/>
            <person name="Zahm M."/>
            <person name="Cabau C."/>
            <person name="Klopp C."/>
            <person name="Thompson A.W."/>
            <person name="Robinson-Rechavi M."/>
            <person name="Braasch I."/>
            <person name="Lecointre G."/>
            <person name="Bobe J."/>
            <person name="Postlethwait J.H."/>
            <person name="Berthelot C."/>
            <person name="Roest Crollius H."/>
            <person name="Guiguen Y."/>
        </authorList>
    </citation>
    <scope>NUCLEOTIDE SEQUENCE</scope>
    <source>
        <strain evidence="6">WJC10195</strain>
    </source>
</reference>
<keyword evidence="7" id="KW-1185">Reference proteome</keyword>
<dbReference type="Pfam" id="PF03370">
    <property type="entry name" value="CBM_21"/>
    <property type="match status" value="1"/>
</dbReference>
<dbReference type="Gene3D" id="2.60.40.2440">
    <property type="entry name" value="Carbohydrate binding type-21 domain"/>
    <property type="match status" value="1"/>
</dbReference>
<keyword evidence="2 4" id="KW-0119">Carbohydrate metabolism</keyword>
<proteinExistence type="predicted"/>
<dbReference type="GO" id="GO:0000164">
    <property type="term" value="C:protein phosphatase type 1 complex"/>
    <property type="evidence" value="ECO:0007669"/>
    <property type="project" value="TreeGrafter"/>
</dbReference>
<dbReference type="InterPro" id="IPR017434">
    <property type="entry name" value="Pase-1_reg-su_3B/C/D_met"/>
</dbReference>
<organism evidence="6 7">
    <name type="scientific">Synaphobranchus kaupii</name>
    <name type="common">Kaup's arrowtooth eel</name>
    <dbReference type="NCBI Taxonomy" id="118154"/>
    <lineage>
        <taxon>Eukaryota</taxon>
        <taxon>Metazoa</taxon>
        <taxon>Chordata</taxon>
        <taxon>Craniata</taxon>
        <taxon>Vertebrata</taxon>
        <taxon>Euteleostomi</taxon>
        <taxon>Actinopterygii</taxon>
        <taxon>Neopterygii</taxon>
        <taxon>Teleostei</taxon>
        <taxon>Anguilliformes</taxon>
        <taxon>Synaphobranchidae</taxon>
        <taxon>Synaphobranchus</taxon>
    </lineage>
</organism>
<dbReference type="GO" id="GO:0005979">
    <property type="term" value="P:regulation of glycogen biosynthetic process"/>
    <property type="evidence" value="ECO:0007669"/>
    <property type="project" value="TreeGrafter"/>
</dbReference>
<dbReference type="PANTHER" id="PTHR12307:SF13">
    <property type="entry name" value="PROTEIN PHOSPHATASE 1 REGULATORY SUBUNIT 3B"/>
    <property type="match status" value="1"/>
</dbReference>
<sequence>MNCTSVFSFFHPNSTMPIELAMPLYLSRDDYRQRRCLKRVEPLRPCLPRPILPKPEERSAAPTNHAKAKKQVSFADHKGLSLTAVKVFSEFEDPIDIPLSPSSDYLLYRQRLERQNVCLEHCTLQERSLTGTVAVKNLSYEKAVKVRITFDTWKSHTDVECSYVKDTYAGCSDRDTFSFQLGLPEQLRPHERVEFAIYYEVDGHAYWDSNQDQNYGIVRAVLKKGSGDGPTGGQRRLSLGELGVHIDPYGSPRCSHGIFPDWPSYAPFQEIGPYY</sequence>
<evidence type="ECO:0000256" key="1">
    <source>
        <dbReference type="ARBA" id="ARBA00022600"/>
    </source>
</evidence>
<evidence type="ECO:0000313" key="6">
    <source>
        <dbReference type="EMBL" id="KAJ8339121.1"/>
    </source>
</evidence>
<dbReference type="OrthoDB" id="8942186at2759"/>
<dbReference type="GO" id="GO:0008157">
    <property type="term" value="F:protein phosphatase 1 binding"/>
    <property type="evidence" value="ECO:0007669"/>
    <property type="project" value="TreeGrafter"/>
</dbReference>
<evidence type="ECO:0000313" key="7">
    <source>
        <dbReference type="Proteomes" id="UP001152622"/>
    </source>
</evidence>
<dbReference type="AlphaFoldDB" id="A0A9Q1IGX5"/>
<protein>
    <recommendedName>
        <fullName evidence="4">Protein phosphatase 1 regulatory subunit</fullName>
    </recommendedName>
</protein>
<dbReference type="InterPro" id="IPR050782">
    <property type="entry name" value="PP1_regulatory_subunit_3"/>
</dbReference>
<name>A0A9Q1IGX5_SYNKA</name>
<keyword evidence="1 4" id="KW-0321">Glycogen metabolism</keyword>
<dbReference type="PANTHER" id="PTHR12307">
    <property type="entry name" value="PROTEIN PHOSPHATASE 1 REGULATORY SUBUNIT"/>
    <property type="match status" value="1"/>
</dbReference>
<dbReference type="GO" id="GO:0005977">
    <property type="term" value="P:glycogen metabolic process"/>
    <property type="evidence" value="ECO:0007669"/>
    <property type="project" value="UniProtKB-KW"/>
</dbReference>
<accession>A0A9Q1IGX5</accession>